<comment type="caution">
    <text evidence="2">The sequence shown here is derived from an EMBL/GenBank/DDBJ whole genome shotgun (WGS) entry which is preliminary data.</text>
</comment>
<feature type="chain" id="PRO_5017714138" evidence="1">
    <location>
        <begin position="37"/>
        <end position="200"/>
    </location>
</feature>
<dbReference type="Gene3D" id="3.15.10.40">
    <property type="entry name" value="Uncharacterised protein PF07273, DUF1439"/>
    <property type="match status" value="1"/>
</dbReference>
<accession>A0A3D8JU24</accession>
<dbReference type="AlphaFoldDB" id="A0A3D8JU24"/>
<dbReference type="OrthoDB" id="8535650at2"/>
<name>A0A3D8JU24_9BURK</name>
<dbReference type="Proteomes" id="UP000256838">
    <property type="component" value="Unassembled WGS sequence"/>
</dbReference>
<reference evidence="2 3" key="1">
    <citation type="submission" date="2018-08" db="EMBL/GenBank/DDBJ databases">
        <title>Paraburkholderia sp. DHOM06 isolated from forest soil.</title>
        <authorList>
            <person name="Gao Z.-H."/>
            <person name="Qiu L.-H."/>
        </authorList>
    </citation>
    <scope>NUCLEOTIDE SEQUENCE [LARGE SCALE GENOMIC DNA]</scope>
    <source>
        <strain evidence="2 3">DHOM06</strain>
    </source>
</reference>
<keyword evidence="3" id="KW-1185">Reference proteome</keyword>
<dbReference type="Pfam" id="PF07273">
    <property type="entry name" value="DUF1439"/>
    <property type="match status" value="1"/>
</dbReference>
<evidence type="ECO:0000256" key="1">
    <source>
        <dbReference type="SAM" id="SignalP"/>
    </source>
</evidence>
<evidence type="ECO:0000313" key="3">
    <source>
        <dbReference type="Proteomes" id="UP000256838"/>
    </source>
</evidence>
<evidence type="ECO:0000313" key="2">
    <source>
        <dbReference type="EMBL" id="RDU96074.1"/>
    </source>
</evidence>
<keyword evidence="1" id="KW-0732">Signal</keyword>
<gene>
    <name evidence="2" type="ORF">DWV00_25880</name>
</gene>
<dbReference type="RefSeq" id="WP_115536456.1">
    <property type="nucleotide sequence ID" value="NZ_QRGA01000016.1"/>
</dbReference>
<dbReference type="InterPro" id="IPR010835">
    <property type="entry name" value="DUF1439"/>
</dbReference>
<dbReference type="EMBL" id="QRGA01000016">
    <property type="protein sequence ID" value="RDU96074.1"/>
    <property type="molecule type" value="Genomic_DNA"/>
</dbReference>
<protein>
    <submittedName>
        <fullName evidence="2">DUF1439 domain-containing protein</fullName>
    </submittedName>
</protein>
<feature type="signal peptide" evidence="1">
    <location>
        <begin position="1"/>
        <end position="36"/>
    </location>
</feature>
<proteinExistence type="predicted"/>
<organism evidence="2 3">
    <name type="scientific">Trinickia dinghuensis</name>
    <dbReference type="NCBI Taxonomy" id="2291023"/>
    <lineage>
        <taxon>Bacteria</taxon>
        <taxon>Pseudomonadati</taxon>
        <taxon>Pseudomonadota</taxon>
        <taxon>Betaproteobacteria</taxon>
        <taxon>Burkholderiales</taxon>
        <taxon>Burkholderiaceae</taxon>
        <taxon>Trinickia</taxon>
    </lineage>
</organism>
<sequence>MTYAVAPRRRKLLGWVFAAVAGACIASVGVSLSACASSTFPFIPDHYTFSRQQIQTAVARKFPYHRTVSQLFDVALTNPVVGFEPGSNRVTVHVDAHIASPFLQQPVDGGFLLTSQLEYDAPTHAVVLRSPSVERVDVDGQAQAYQQQIQAAGAVAAAQLLDGYPIYTFKPEQLQFAGVDFEPGTITILTNGIRVQIVEK</sequence>